<name>A0A2M9CL38_9MICO</name>
<accession>A0A2M9CL38</accession>
<reference evidence="2 3" key="1">
    <citation type="submission" date="2017-11" db="EMBL/GenBank/DDBJ databases">
        <title>Genomic Encyclopedia of Archaeal and Bacterial Type Strains, Phase II (KMG-II): From Individual Species to Whole Genera.</title>
        <authorList>
            <person name="Goeker M."/>
        </authorList>
    </citation>
    <scope>NUCLEOTIDE SEQUENCE [LARGE SCALE GENOMIC DNA]</scope>
    <source>
        <strain evidence="2 3">DSM 27393</strain>
    </source>
</reference>
<keyword evidence="3" id="KW-1185">Reference proteome</keyword>
<evidence type="ECO:0000313" key="2">
    <source>
        <dbReference type="EMBL" id="PJJ72589.1"/>
    </source>
</evidence>
<dbReference type="EMBL" id="PGFF01000001">
    <property type="protein sequence ID" value="PJJ72589.1"/>
    <property type="molecule type" value="Genomic_DNA"/>
</dbReference>
<evidence type="ECO:0000313" key="3">
    <source>
        <dbReference type="Proteomes" id="UP000228758"/>
    </source>
</evidence>
<protein>
    <submittedName>
        <fullName evidence="2">Uncharacterized protein</fullName>
    </submittedName>
</protein>
<evidence type="ECO:0000256" key="1">
    <source>
        <dbReference type="SAM" id="MobiDB-lite"/>
    </source>
</evidence>
<gene>
    <name evidence="2" type="ORF">CLV46_2161</name>
</gene>
<organism evidence="2 3">
    <name type="scientific">Diaminobutyricimonas aerilata</name>
    <dbReference type="NCBI Taxonomy" id="1162967"/>
    <lineage>
        <taxon>Bacteria</taxon>
        <taxon>Bacillati</taxon>
        <taxon>Actinomycetota</taxon>
        <taxon>Actinomycetes</taxon>
        <taxon>Micrococcales</taxon>
        <taxon>Microbacteriaceae</taxon>
        <taxon>Diaminobutyricimonas</taxon>
    </lineage>
</organism>
<dbReference type="Proteomes" id="UP000228758">
    <property type="component" value="Unassembled WGS sequence"/>
</dbReference>
<feature type="region of interest" description="Disordered" evidence="1">
    <location>
        <begin position="1"/>
        <end position="70"/>
    </location>
</feature>
<sequence>MAKDRRTYRDAMSDSNDANSIDAAGTPEAEDTEQGHAHEKEHGDDEAMAMPEELRDLGQGTSSEGGAPLP</sequence>
<proteinExistence type="predicted"/>
<feature type="compositionally biased region" description="Basic and acidic residues" evidence="1">
    <location>
        <begin position="1"/>
        <end position="12"/>
    </location>
</feature>
<dbReference type="AlphaFoldDB" id="A0A2M9CL38"/>
<feature type="compositionally biased region" description="Basic and acidic residues" evidence="1">
    <location>
        <begin position="33"/>
        <end position="45"/>
    </location>
</feature>
<comment type="caution">
    <text evidence="2">The sequence shown here is derived from an EMBL/GenBank/DDBJ whole genome shotgun (WGS) entry which is preliminary data.</text>
</comment>